<feature type="domain" description="SERTA" evidence="1">
    <location>
        <begin position="29"/>
        <end position="73"/>
    </location>
</feature>
<evidence type="ECO:0000313" key="2">
    <source>
        <dbReference type="Ensembl" id="ENSPNAP00000056585.1"/>
    </source>
</evidence>
<name>A0AAR2JX57_PYGNA</name>
<protein>
    <recommendedName>
        <fullName evidence="1">SERTA domain-containing protein</fullName>
    </recommendedName>
</protein>
<sequence>LMMKFAKNGGIEVMVENKDGQSWSSVDCYVHERELVLSLCLDKLQGSQVPSLHRSVLLANTMRHIQREMTQEGPPENLCSRQISQSQMAMPLRTSESQLQPPDCIPTLSDMDRGGVDLTCSRCAEEVEIEMDVSFFPSGFITSSTSTPFTDKVFTDSLIGLMSLPEAGNTQGYLTDLALDDIFDDIDTSMYDSSEMSSFMTCVFCSVSHLFGGDEETKDLPDCPSASSMQCSPTDLNDIMEVLVGLV</sequence>
<dbReference type="GeneTree" id="ENSGT01120000276976"/>
<dbReference type="InterPro" id="IPR009263">
    <property type="entry name" value="SERTA_dom"/>
</dbReference>
<dbReference type="Pfam" id="PF06031">
    <property type="entry name" value="SERTA"/>
    <property type="match status" value="1"/>
</dbReference>
<dbReference type="PANTHER" id="PTHR16277:SF16">
    <property type="entry name" value="SERTA DOMAIN-CONTAINING PROTEIN"/>
    <property type="match status" value="1"/>
</dbReference>
<accession>A0AAR2JX57</accession>
<keyword evidence="3" id="KW-1185">Reference proteome</keyword>
<dbReference type="PANTHER" id="PTHR16277">
    <property type="entry name" value="CELL DIVISION CYCLE ASSOCIATED PROTEIN 4/SERTA DOMAIN-CONTAINING PROTEIN 2"/>
    <property type="match status" value="1"/>
</dbReference>
<reference evidence="2 3" key="1">
    <citation type="submission" date="2020-10" db="EMBL/GenBank/DDBJ databases">
        <title>Pygocentrus nattereri (red-bellied piranha) genome, fPygNat1, primary haplotype.</title>
        <authorList>
            <person name="Myers G."/>
            <person name="Meyer A."/>
            <person name="Karagic N."/>
            <person name="Pippel M."/>
            <person name="Winkler S."/>
            <person name="Tracey A."/>
            <person name="Wood J."/>
            <person name="Formenti G."/>
            <person name="Howe K."/>
            <person name="Fedrigo O."/>
            <person name="Jarvis E.D."/>
        </authorList>
    </citation>
    <scope>NUCLEOTIDE SEQUENCE [LARGE SCALE GENOMIC DNA]</scope>
</reference>
<evidence type="ECO:0000259" key="1">
    <source>
        <dbReference type="PROSITE" id="PS51053"/>
    </source>
</evidence>
<dbReference type="InterPro" id="IPR052262">
    <property type="entry name" value="E2F-SERTA_domain_protein"/>
</dbReference>
<proteinExistence type="predicted"/>
<dbReference type="AlphaFoldDB" id="A0AAR2JX57"/>
<reference evidence="2" key="2">
    <citation type="submission" date="2025-08" db="UniProtKB">
        <authorList>
            <consortium name="Ensembl"/>
        </authorList>
    </citation>
    <scope>IDENTIFICATION</scope>
</reference>
<dbReference type="GO" id="GO:0005634">
    <property type="term" value="C:nucleus"/>
    <property type="evidence" value="ECO:0007669"/>
    <property type="project" value="TreeGrafter"/>
</dbReference>
<evidence type="ECO:0000313" key="3">
    <source>
        <dbReference type="Proteomes" id="UP001501920"/>
    </source>
</evidence>
<dbReference type="Ensembl" id="ENSPNAT00000050093.1">
    <property type="protein sequence ID" value="ENSPNAP00000056585.1"/>
    <property type="gene ID" value="ENSPNAG00000036838.1"/>
</dbReference>
<reference evidence="2" key="3">
    <citation type="submission" date="2025-09" db="UniProtKB">
        <authorList>
            <consortium name="Ensembl"/>
        </authorList>
    </citation>
    <scope>IDENTIFICATION</scope>
</reference>
<organism evidence="2 3">
    <name type="scientific">Pygocentrus nattereri</name>
    <name type="common">Red-bellied piranha</name>
    <dbReference type="NCBI Taxonomy" id="42514"/>
    <lineage>
        <taxon>Eukaryota</taxon>
        <taxon>Metazoa</taxon>
        <taxon>Chordata</taxon>
        <taxon>Craniata</taxon>
        <taxon>Vertebrata</taxon>
        <taxon>Euteleostomi</taxon>
        <taxon>Actinopterygii</taxon>
        <taxon>Neopterygii</taxon>
        <taxon>Teleostei</taxon>
        <taxon>Ostariophysi</taxon>
        <taxon>Characiformes</taxon>
        <taxon>Characoidei</taxon>
        <taxon>Pygocentrus</taxon>
    </lineage>
</organism>
<dbReference type="Proteomes" id="UP001501920">
    <property type="component" value="Chromosome 10"/>
</dbReference>
<dbReference type="PROSITE" id="PS51053">
    <property type="entry name" value="SERTA"/>
    <property type="match status" value="1"/>
</dbReference>